<keyword evidence="2" id="KW-1185">Reference proteome</keyword>
<dbReference type="Proteomes" id="UP001283361">
    <property type="component" value="Unassembled WGS sequence"/>
</dbReference>
<dbReference type="AlphaFoldDB" id="A0AAE1BCM6"/>
<gene>
    <name evidence="1" type="ORF">RRG08_023387</name>
</gene>
<sequence>MLKVSLQYRFRERLLPLTHKEVTQSHMLDEGYTREESNMFLLYSHKKRGYLLHRGYTRARQKLEQNLPERKEEAPFA</sequence>
<dbReference type="EMBL" id="JAWDGP010000113">
    <property type="protein sequence ID" value="KAK3803673.1"/>
    <property type="molecule type" value="Genomic_DNA"/>
</dbReference>
<name>A0AAE1BCM6_9GAST</name>
<comment type="caution">
    <text evidence="1">The sequence shown here is derived from an EMBL/GenBank/DDBJ whole genome shotgun (WGS) entry which is preliminary data.</text>
</comment>
<reference evidence="1" key="1">
    <citation type="journal article" date="2023" name="G3 (Bethesda)">
        <title>A reference genome for the long-term kleptoplast-retaining sea slug Elysia crispata morphotype clarki.</title>
        <authorList>
            <person name="Eastman K.E."/>
            <person name="Pendleton A.L."/>
            <person name="Shaikh M.A."/>
            <person name="Suttiyut T."/>
            <person name="Ogas R."/>
            <person name="Tomko P."/>
            <person name="Gavelis G."/>
            <person name="Widhalm J.R."/>
            <person name="Wisecaver J.H."/>
        </authorList>
    </citation>
    <scope>NUCLEOTIDE SEQUENCE</scope>
    <source>
        <strain evidence="1">ECLA1</strain>
    </source>
</reference>
<accession>A0AAE1BCM6</accession>
<evidence type="ECO:0000313" key="2">
    <source>
        <dbReference type="Proteomes" id="UP001283361"/>
    </source>
</evidence>
<proteinExistence type="predicted"/>
<evidence type="ECO:0000313" key="1">
    <source>
        <dbReference type="EMBL" id="KAK3803673.1"/>
    </source>
</evidence>
<organism evidence="1 2">
    <name type="scientific">Elysia crispata</name>
    <name type="common">lettuce slug</name>
    <dbReference type="NCBI Taxonomy" id="231223"/>
    <lineage>
        <taxon>Eukaryota</taxon>
        <taxon>Metazoa</taxon>
        <taxon>Spiralia</taxon>
        <taxon>Lophotrochozoa</taxon>
        <taxon>Mollusca</taxon>
        <taxon>Gastropoda</taxon>
        <taxon>Heterobranchia</taxon>
        <taxon>Euthyneura</taxon>
        <taxon>Panpulmonata</taxon>
        <taxon>Sacoglossa</taxon>
        <taxon>Placobranchoidea</taxon>
        <taxon>Plakobranchidae</taxon>
        <taxon>Elysia</taxon>
    </lineage>
</organism>
<protein>
    <submittedName>
        <fullName evidence="1">Uncharacterized protein</fullName>
    </submittedName>
</protein>